<dbReference type="Gene3D" id="3.40.50.2020">
    <property type="match status" value="1"/>
</dbReference>
<organism evidence="2 3">
    <name type="scientific">Bacteroides intestinalis</name>
    <dbReference type="NCBI Taxonomy" id="329854"/>
    <lineage>
        <taxon>Bacteria</taxon>
        <taxon>Pseudomonadati</taxon>
        <taxon>Bacteroidota</taxon>
        <taxon>Bacteroidia</taxon>
        <taxon>Bacteroidales</taxon>
        <taxon>Bacteroidaceae</taxon>
        <taxon>Bacteroides</taxon>
    </lineage>
</organism>
<dbReference type="InterPro" id="IPR000836">
    <property type="entry name" value="PRTase_dom"/>
</dbReference>
<dbReference type="Pfam" id="PF00156">
    <property type="entry name" value="Pribosyltran"/>
    <property type="match status" value="1"/>
</dbReference>
<evidence type="ECO:0000259" key="1">
    <source>
        <dbReference type="Pfam" id="PF00156"/>
    </source>
</evidence>
<comment type="caution">
    <text evidence="2">The sequence shown here is derived from an EMBL/GenBank/DDBJ whole genome shotgun (WGS) entry which is preliminary data.</text>
</comment>
<gene>
    <name evidence="2" type="ORF">DWW10_20930</name>
</gene>
<dbReference type="CDD" id="cd06223">
    <property type="entry name" value="PRTases_typeI"/>
    <property type="match status" value="1"/>
</dbReference>
<evidence type="ECO:0000313" key="3">
    <source>
        <dbReference type="Proteomes" id="UP000283850"/>
    </source>
</evidence>
<reference evidence="2 3" key="1">
    <citation type="submission" date="2018-08" db="EMBL/GenBank/DDBJ databases">
        <title>A genome reference for cultivated species of the human gut microbiota.</title>
        <authorList>
            <person name="Zou Y."/>
            <person name="Xue W."/>
            <person name="Luo G."/>
        </authorList>
    </citation>
    <scope>NUCLEOTIDE SEQUENCE [LARGE SCALE GENOMIC DNA]</scope>
    <source>
        <strain evidence="2 3">AF14-32</strain>
    </source>
</reference>
<evidence type="ECO:0000313" key="2">
    <source>
        <dbReference type="EMBL" id="RGV49019.1"/>
    </source>
</evidence>
<protein>
    <recommendedName>
        <fullName evidence="1">Phosphoribosyltransferase domain-containing protein</fullName>
    </recommendedName>
</protein>
<dbReference type="EMBL" id="QRZF01000020">
    <property type="protein sequence ID" value="RGV49019.1"/>
    <property type="molecule type" value="Genomic_DNA"/>
</dbReference>
<dbReference type="SUPFAM" id="SSF53271">
    <property type="entry name" value="PRTase-like"/>
    <property type="match status" value="1"/>
</dbReference>
<dbReference type="InterPro" id="IPR029057">
    <property type="entry name" value="PRTase-like"/>
</dbReference>
<proteinExistence type="predicted"/>
<dbReference type="AlphaFoldDB" id="A0A412XVA1"/>
<feature type="domain" description="Phosphoribosyltransferase" evidence="1">
    <location>
        <begin position="113"/>
        <end position="191"/>
    </location>
</feature>
<dbReference type="Proteomes" id="UP000283850">
    <property type="component" value="Unassembled WGS sequence"/>
</dbReference>
<sequence length="201" mass="23002">MYTLKYDKRIREFRHHSSSLVRMGKGFNFNKCKYYAIHDYYPKSGIGNDVDKEINTVRNFIYSFKNGHKADMEYAAKIIVESIKKEKIDLENTCLMIIPASKPENTNKRFQEFCSIVAKALKIENGFNYLSAVEHEETKGSVDKNIVPYLILNSEQYKGKNVLLFDDIITSGTSFKQVAAKLLETGAKSVTGIFLAKTTRE</sequence>
<name>A0A412XVA1_9BACE</name>
<accession>A0A412XVA1</accession>
<dbReference type="RefSeq" id="WP_118487342.1">
    <property type="nucleotide sequence ID" value="NZ_QRZF01000020.1"/>
</dbReference>